<sequence length="66" mass="7457">MDNCPTCGNENPEPVEGAVILDRDGDVWQRQRDGWRMLGGGRGPRSWDYVTQTYGVRRILHTPEAA</sequence>
<name>A0ABN1RE72_9ACTN</name>
<keyword evidence="2" id="KW-1185">Reference proteome</keyword>
<protein>
    <recommendedName>
        <fullName evidence="3">NUDIX hydrolase</fullName>
    </recommendedName>
</protein>
<gene>
    <name evidence="1" type="ORF">GCM10009560_79440</name>
</gene>
<comment type="caution">
    <text evidence="1">The sequence shown here is derived from an EMBL/GenBank/DDBJ whole genome shotgun (WGS) entry which is preliminary data.</text>
</comment>
<dbReference type="EMBL" id="BAAAHQ010000100">
    <property type="protein sequence ID" value="GAA0955549.1"/>
    <property type="molecule type" value="Genomic_DNA"/>
</dbReference>
<organism evidence="1 2">
    <name type="scientific">Nonomuraea longicatena</name>
    <dbReference type="NCBI Taxonomy" id="83682"/>
    <lineage>
        <taxon>Bacteria</taxon>
        <taxon>Bacillati</taxon>
        <taxon>Actinomycetota</taxon>
        <taxon>Actinomycetes</taxon>
        <taxon>Streptosporangiales</taxon>
        <taxon>Streptosporangiaceae</taxon>
        <taxon>Nonomuraea</taxon>
    </lineage>
</organism>
<reference evidence="1 2" key="1">
    <citation type="journal article" date="2019" name="Int. J. Syst. Evol. Microbiol.">
        <title>The Global Catalogue of Microorganisms (GCM) 10K type strain sequencing project: providing services to taxonomists for standard genome sequencing and annotation.</title>
        <authorList>
            <consortium name="The Broad Institute Genomics Platform"/>
            <consortium name="The Broad Institute Genome Sequencing Center for Infectious Disease"/>
            <person name="Wu L."/>
            <person name="Ma J."/>
        </authorList>
    </citation>
    <scope>NUCLEOTIDE SEQUENCE [LARGE SCALE GENOMIC DNA]</scope>
    <source>
        <strain evidence="1 2">JCM 11136</strain>
    </source>
</reference>
<evidence type="ECO:0008006" key="3">
    <source>
        <dbReference type="Google" id="ProtNLM"/>
    </source>
</evidence>
<evidence type="ECO:0000313" key="2">
    <source>
        <dbReference type="Proteomes" id="UP001501578"/>
    </source>
</evidence>
<accession>A0ABN1RE72</accession>
<evidence type="ECO:0000313" key="1">
    <source>
        <dbReference type="EMBL" id="GAA0955549.1"/>
    </source>
</evidence>
<dbReference type="Proteomes" id="UP001501578">
    <property type="component" value="Unassembled WGS sequence"/>
</dbReference>
<proteinExistence type="predicted"/>